<dbReference type="AlphaFoldDB" id="A0A645DAL5"/>
<organism evidence="1">
    <name type="scientific">bioreactor metagenome</name>
    <dbReference type="NCBI Taxonomy" id="1076179"/>
    <lineage>
        <taxon>unclassified sequences</taxon>
        <taxon>metagenomes</taxon>
        <taxon>ecological metagenomes</taxon>
    </lineage>
</organism>
<proteinExistence type="predicted"/>
<dbReference type="EMBL" id="VSSQ01034338">
    <property type="protein sequence ID" value="MPM86239.1"/>
    <property type="molecule type" value="Genomic_DNA"/>
</dbReference>
<sequence>MTNDELEFCTLCGPLADALEMLDDGNTAGARAIMERVLQRAQELCDRDKS</sequence>
<gene>
    <name evidence="1" type="ORF">SDC9_133328</name>
</gene>
<evidence type="ECO:0000313" key="1">
    <source>
        <dbReference type="EMBL" id="MPM86239.1"/>
    </source>
</evidence>
<comment type="caution">
    <text evidence="1">The sequence shown here is derived from an EMBL/GenBank/DDBJ whole genome shotgun (WGS) entry which is preliminary data.</text>
</comment>
<name>A0A645DAL5_9ZZZZ</name>
<accession>A0A645DAL5</accession>
<protein>
    <submittedName>
        <fullName evidence="1">Uncharacterized protein</fullName>
    </submittedName>
</protein>
<reference evidence="1" key="1">
    <citation type="submission" date="2019-08" db="EMBL/GenBank/DDBJ databases">
        <authorList>
            <person name="Kucharzyk K."/>
            <person name="Murdoch R.W."/>
            <person name="Higgins S."/>
            <person name="Loffler F."/>
        </authorList>
    </citation>
    <scope>NUCLEOTIDE SEQUENCE</scope>
</reference>